<gene>
    <name evidence="1" type="ORF">S03H2_17785</name>
</gene>
<proteinExistence type="predicted"/>
<evidence type="ECO:0008006" key="2">
    <source>
        <dbReference type="Google" id="ProtNLM"/>
    </source>
</evidence>
<dbReference type="AlphaFoldDB" id="X1FMQ0"/>
<accession>X1FMQ0</accession>
<feature type="non-terminal residue" evidence="1">
    <location>
        <position position="342"/>
    </location>
</feature>
<organism evidence="1">
    <name type="scientific">marine sediment metagenome</name>
    <dbReference type="NCBI Taxonomy" id="412755"/>
    <lineage>
        <taxon>unclassified sequences</taxon>
        <taxon>metagenomes</taxon>
        <taxon>ecological metagenomes</taxon>
    </lineage>
</organism>
<name>X1FMQ0_9ZZZZ</name>
<protein>
    <recommendedName>
        <fullName evidence="2">Transglutaminase-like domain-containing protein</fullName>
    </recommendedName>
</protein>
<evidence type="ECO:0000313" key="1">
    <source>
        <dbReference type="EMBL" id="GAH33800.1"/>
    </source>
</evidence>
<dbReference type="EMBL" id="BARU01009193">
    <property type="protein sequence ID" value="GAH33800.1"/>
    <property type="molecule type" value="Genomic_DNA"/>
</dbReference>
<comment type="caution">
    <text evidence="1">The sequence shown here is derived from an EMBL/GenBank/DDBJ whole genome shotgun (WGS) entry which is preliminary data.</text>
</comment>
<sequence>KADSDTSAFIVSDPKVHTEIIESASHDYTINLGGTVDMDNTTTRGYPSYEVAFQPNISLEIYNVGTTPVIDPWIVINDVRDWRNIDSIVAEATSGAVDEQDRLMLLYEFARSHRYHDNPLFPGDEMHDPVKHFNSYCAGFCDDIGRVTCALAYRAGFTKDHHGGDPVIRSMHGHVMSEVAVNGRYQFIDTDENAFYLDPENERPVSGDEIVRDSDLAARDYTYGPLFRSWDNIEKAPALLGRDDEKGRSITIGHELHLTLRPGEKLTLRWDNIGKTPGPKTLKHFANSFLDYEPELDENTSNYARYSQGIIARDGALAGITSDAFITFAVESPYVICGGAVS</sequence>
<feature type="non-terminal residue" evidence="1">
    <location>
        <position position="1"/>
    </location>
</feature>
<reference evidence="1" key="1">
    <citation type="journal article" date="2014" name="Front. Microbiol.">
        <title>High frequency of phylogenetically diverse reductive dehalogenase-homologous genes in deep subseafloor sedimentary metagenomes.</title>
        <authorList>
            <person name="Kawai M."/>
            <person name="Futagami T."/>
            <person name="Toyoda A."/>
            <person name="Takaki Y."/>
            <person name="Nishi S."/>
            <person name="Hori S."/>
            <person name="Arai W."/>
            <person name="Tsubouchi T."/>
            <person name="Morono Y."/>
            <person name="Uchiyama I."/>
            <person name="Ito T."/>
            <person name="Fujiyama A."/>
            <person name="Inagaki F."/>
            <person name="Takami H."/>
        </authorList>
    </citation>
    <scope>NUCLEOTIDE SEQUENCE</scope>
    <source>
        <strain evidence="1">Expedition CK06-06</strain>
    </source>
</reference>